<dbReference type="PANTHER" id="PTHR21277:SF5">
    <property type="entry name" value="TRANSCRIPTIONAL ADAPTER 1"/>
    <property type="match status" value="1"/>
</dbReference>
<evidence type="ECO:0000313" key="6">
    <source>
        <dbReference type="EMBL" id="KNZ53494.1"/>
    </source>
</evidence>
<evidence type="ECO:0000256" key="1">
    <source>
        <dbReference type="ARBA" id="ARBA00004123"/>
    </source>
</evidence>
<feature type="region of interest" description="Disordered" evidence="5">
    <location>
        <begin position="299"/>
        <end position="355"/>
    </location>
</feature>
<evidence type="ECO:0000256" key="2">
    <source>
        <dbReference type="ARBA" id="ARBA00023015"/>
    </source>
</evidence>
<sequence>MTDPFVGSLPAHLYPPPPNKRADTLLIKQEIADAMSEDDGMAYWSSLVKFLKGQLDRSEFEAQTARLLNSEKLISLHNALVLSILYNTTRTDLPPANSPNDFNPFSTTGTGWHKRKRVQQPPAPPATPAVPVKVVKAKIEERDPKKRRLKEAVMALGQRERNRLKQIASLREDQLDQHLKLNPQPFAPPPLSSHHFIFPERSENVMNTPLASKMKISSSTLYQDYMRCQQAPICSESKQLPDLDTLKDRMSLIAFDSGLVNGVDKTASSLALIALEVHLKTLLGDLLSLIRPDRSVANTADSEIVSTSPDAAGTAVERDDNLVEPPAASTSARPYSPSDSLSRPDQATSPMVKQSAPISLANQAYQASSNLRLRDLKTQGLAPHLTSRDVAALAEISPHAFVRTHPAALERLIAVCNTPPTPESTAPDRIIYSHHNPDLVENYLLIEQKI</sequence>
<comment type="subcellular location">
    <subcellularLocation>
        <location evidence="1">Nucleus</location>
    </subcellularLocation>
</comment>
<dbReference type="Pfam" id="PF12767">
    <property type="entry name" value="SAGA-Tad1"/>
    <property type="match status" value="1"/>
</dbReference>
<keyword evidence="7" id="KW-1185">Reference proteome</keyword>
<protein>
    <recommendedName>
        <fullName evidence="8">Transcriptional coactivator hfi1/ADA1</fullName>
    </recommendedName>
</protein>
<dbReference type="VEuPathDB" id="FungiDB:VP01_3225g3"/>
<proteinExistence type="predicted"/>
<evidence type="ECO:0000313" key="7">
    <source>
        <dbReference type="Proteomes" id="UP000037035"/>
    </source>
</evidence>
<keyword evidence="3" id="KW-0804">Transcription</keyword>
<dbReference type="AlphaFoldDB" id="A0A0L6UYC0"/>
<dbReference type="GO" id="GO:0005634">
    <property type="term" value="C:nucleus"/>
    <property type="evidence" value="ECO:0007669"/>
    <property type="project" value="UniProtKB-SubCell"/>
</dbReference>
<gene>
    <name evidence="6" type="ORF">VP01_3225g3</name>
</gene>
<dbReference type="CDD" id="cd22933">
    <property type="entry name" value="HFD_HFI1"/>
    <property type="match status" value="1"/>
</dbReference>
<feature type="compositionally biased region" description="Polar residues" evidence="5">
    <location>
        <begin position="299"/>
        <end position="309"/>
    </location>
</feature>
<dbReference type="Proteomes" id="UP000037035">
    <property type="component" value="Unassembled WGS sequence"/>
</dbReference>
<dbReference type="PANTHER" id="PTHR21277">
    <property type="entry name" value="TRANSCRIPTIONAL ADAPTER 1"/>
    <property type="match status" value="1"/>
</dbReference>
<dbReference type="GO" id="GO:0006357">
    <property type="term" value="P:regulation of transcription by RNA polymerase II"/>
    <property type="evidence" value="ECO:0007669"/>
    <property type="project" value="TreeGrafter"/>
</dbReference>
<dbReference type="GO" id="GO:0003713">
    <property type="term" value="F:transcription coactivator activity"/>
    <property type="evidence" value="ECO:0007669"/>
    <property type="project" value="TreeGrafter"/>
</dbReference>
<dbReference type="EMBL" id="LAVV01008197">
    <property type="protein sequence ID" value="KNZ53494.1"/>
    <property type="molecule type" value="Genomic_DNA"/>
</dbReference>
<keyword evidence="2" id="KW-0805">Transcription regulation</keyword>
<organism evidence="6 7">
    <name type="scientific">Puccinia sorghi</name>
    <dbReference type="NCBI Taxonomy" id="27349"/>
    <lineage>
        <taxon>Eukaryota</taxon>
        <taxon>Fungi</taxon>
        <taxon>Dikarya</taxon>
        <taxon>Basidiomycota</taxon>
        <taxon>Pucciniomycotina</taxon>
        <taxon>Pucciniomycetes</taxon>
        <taxon>Pucciniales</taxon>
        <taxon>Pucciniaceae</taxon>
        <taxon>Puccinia</taxon>
    </lineage>
</organism>
<comment type="caution">
    <text evidence="6">The sequence shown here is derived from an EMBL/GenBank/DDBJ whole genome shotgun (WGS) entry which is preliminary data.</text>
</comment>
<reference evidence="6 7" key="1">
    <citation type="submission" date="2015-08" db="EMBL/GenBank/DDBJ databases">
        <title>Next Generation Sequencing and Analysis of the Genome of Puccinia sorghi L Schw, the Causal Agent of Maize Common Rust.</title>
        <authorList>
            <person name="Rochi L."/>
            <person name="Burguener G."/>
            <person name="Darino M."/>
            <person name="Turjanski A."/>
            <person name="Kreff E."/>
            <person name="Dieguez M.J."/>
            <person name="Sacco F."/>
        </authorList>
    </citation>
    <scope>NUCLEOTIDE SEQUENCE [LARGE SCALE GENOMIC DNA]</scope>
    <source>
        <strain evidence="6 7">RO10H11247</strain>
    </source>
</reference>
<dbReference type="STRING" id="27349.A0A0L6UYC0"/>
<accession>A0A0L6UYC0</accession>
<evidence type="ECO:0000256" key="4">
    <source>
        <dbReference type="ARBA" id="ARBA00023242"/>
    </source>
</evidence>
<evidence type="ECO:0008006" key="8">
    <source>
        <dbReference type="Google" id="ProtNLM"/>
    </source>
</evidence>
<evidence type="ECO:0000256" key="3">
    <source>
        <dbReference type="ARBA" id="ARBA00023163"/>
    </source>
</evidence>
<evidence type="ECO:0000256" key="5">
    <source>
        <dbReference type="SAM" id="MobiDB-lite"/>
    </source>
</evidence>
<dbReference type="InterPro" id="IPR024738">
    <property type="entry name" value="Hfi1/Tada1"/>
</dbReference>
<feature type="compositionally biased region" description="Polar residues" evidence="5">
    <location>
        <begin position="328"/>
        <end position="355"/>
    </location>
</feature>
<dbReference type="GO" id="GO:0000124">
    <property type="term" value="C:SAGA complex"/>
    <property type="evidence" value="ECO:0007669"/>
    <property type="project" value="TreeGrafter"/>
</dbReference>
<name>A0A0L6UYC0_9BASI</name>
<dbReference type="OrthoDB" id="10264870at2759"/>
<keyword evidence="4" id="KW-0539">Nucleus</keyword>